<gene>
    <name evidence="1" type="ORF">SAMN04488092_105161</name>
</gene>
<dbReference type="Gene3D" id="3.40.50.1820">
    <property type="entry name" value="alpha/beta hydrolase"/>
    <property type="match status" value="1"/>
</dbReference>
<protein>
    <recommendedName>
        <fullName evidence="3">Alpha/beta hydrolase family protein</fullName>
    </recommendedName>
</protein>
<dbReference type="OrthoDB" id="7303283at2"/>
<dbReference type="InterPro" id="IPR010297">
    <property type="entry name" value="DUF900_hydrolase"/>
</dbReference>
<organism evidence="1 2">
    <name type="scientific">Thalassovita taeanensis</name>
    <dbReference type="NCBI Taxonomy" id="657014"/>
    <lineage>
        <taxon>Bacteria</taxon>
        <taxon>Pseudomonadati</taxon>
        <taxon>Pseudomonadota</taxon>
        <taxon>Alphaproteobacteria</taxon>
        <taxon>Rhodobacterales</taxon>
        <taxon>Roseobacteraceae</taxon>
        <taxon>Thalassovita</taxon>
    </lineage>
</organism>
<dbReference type="EMBL" id="FOEP01000005">
    <property type="protein sequence ID" value="SEQ28865.1"/>
    <property type="molecule type" value="Genomic_DNA"/>
</dbReference>
<keyword evidence="2" id="KW-1185">Reference proteome</keyword>
<name>A0A1H9ETA2_9RHOB</name>
<evidence type="ECO:0000313" key="2">
    <source>
        <dbReference type="Proteomes" id="UP000198634"/>
    </source>
</evidence>
<dbReference type="AlphaFoldDB" id="A0A1H9ETA2"/>
<dbReference type="Pfam" id="PF05990">
    <property type="entry name" value="DUF900"/>
    <property type="match status" value="1"/>
</dbReference>
<dbReference type="STRING" id="657014.SAMN04488092_105161"/>
<accession>A0A1H9ETA2</accession>
<reference evidence="1 2" key="1">
    <citation type="submission" date="2016-10" db="EMBL/GenBank/DDBJ databases">
        <authorList>
            <person name="de Groot N.N."/>
        </authorList>
    </citation>
    <scope>NUCLEOTIDE SEQUENCE [LARGE SCALE GENOMIC DNA]</scope>
    <source>
        <strain evidence="1 2">DSM 22007</strain>
    </source>
</reference>
<evidence type="ECO:0008006" key="3">
    <source>
        <dbReference type="Google" id="ProtNLM"/>
    </source>
</evidence>
<dbReference type="Proteomes" id="UP000198634">
    <property type="component" value="Unassembled WGS sequence"/>
</dbReference>
<dbReference type="RefSeq" id="WP_090269620.1">
    <property type="nucleotide sequence ID" value="NZ_FOEP01000005.1"/>
</dbReference>
<evidence type="ECO:0000313" key="1">
    <source>
        <dbReference type="EMBL" id="SEQ28865.1"/>
    </source>
</evidence>
<dbReference type="SUPFAM" id="SSF53474">
    <property type="entry name" value="alpha/beta-Hydrolases"/>
    <property type="match status" value="2"/>
</dbReference>
<proteinExistence type="predicted"/>
<dbReference type="InterPro" id="IPR029058">
    <property type="entry name" value="AB_hydrolase_fold"/>
</dbReference>
<sequence>MPLLRINATNNGPRLHGADRPLMPTLAHAANGDGPVIIMVHGYKFAPGSADNCPHDHILSMREDHDCPKALSWPRALGFGTANADEGLGLAFGWSARGSVWQAYARAEEAGADLAQVIAALRRLAPHRPIHALAHSMGARVVLSALRRLPGHSVNRVILLAGAEYQTHANEALNSPAGQSAEVINITSRENDFYDFLLERLISPPVRGDLTIGAHLSQRPNALTLQLDDPVTLRALAWHGFRIDPPQRRVCHWSAYLRPGVFDLYRALLRAPQRHPLAQLRPLLPDQPAPRWSRLFAWPALPHSLPLTGKAPS</sequence>